<dbReference type="EC" id="5.4.99.-" evidence="3"/>
<sequence>MLQTTRKGEWFEIIVPAKWDGSTVEQVLRNKWNVPRKLLHKFRSTRGVTLNNEIPHWKTHTVHDGDILRIRLFEPQPLEVVPAYMDIDVVFEDDHLLVVNKPAGIGTHPNTPENTSTLVNGVAFYFQSNGIEATPKYVHRLDRDTSGALLFAKHDLAIATLGNQLKKREIKRTYLAWVEGKVKTKQGTICEPIGKDRHHPVRRRVSKTGQEAETDYEVIEYNPERKATLLKLQLKTGRTHQIRVHLSYIGHPLMGDDLYGGKAKISHKQALHAAKLTFVHPFTEEEVTCYAHADSEIKLFTESQILQV</sequence>
<comment type="similarity">
    <text evidence="2 3">Belongs to the pseudouridine synthase RluA family.</text>
</comment>
<dbReference type="PANTHER" id="PTHR21600:SF71">
    <property type="entry name" value="PSEUDOURIDINE SYNTHASE"/>
    <property type="match status" value="1"/>
</dbReference>
<protein>
    <recommendedName>
        <fullName evidence="3">Pseudouridine synthase</fullName>
        <ecNumber evidence="3">5.4.99.-</ecNumber>
    </recommendedName>
</protein>
<dbReference type="InterPro" id="IPR006225">
    <property type="entry name" value="PsdUridine_synth_RluC/D"/>
</dbReference>
<keyword evidence="6" id="KW-1185">Reference proteome</keyword>
<dbReference type="InterPro" id="IPR006224">
    <property type="entry name" value="PsdUridine_synth_RluA-like_CS"/>
</dbReference>
<evidence type="ECO:0000256" key="2">
    <source>
        <dbReference type="ARBA" id="ARBA00010876"/>
    </source>
</evidence>
<dbReference type="EMBL" id="CP095073">
    <property type="protein sequence ID" value="UOQ43807.1"/>
    <property type="molecule type" value="Genomic_DNA"/>
</dbReference>
<dbReference type="CDD" id="cd02869">
    <property type="entry name" value="PseudoU_synth_RluA_like"/>
    <property type="match status" value="1"/>
</dbReference>
<dbReference type="InterPro" id="IPR050188">
    <property type="entry name" value="RluA_PseudoU_synthase"/>
</dbReference>
<dbReference type="InterPro" id="IPR020103">
    <property type="entry name" value="PsdUridine_synth_cat_dom_sf"/>
</dbReference>
<name>A0ABY4EH83_9BACI</name>
<dbReference type="Proteomes" id="UP000831787">
    <property type="component" value="Chromosome"/>
</dbReference>
<comment type="function">
    <text evidence="3">Responsible for synthesis of pseudouridine from uracil.</text>
</comment>
<dbReference type="Pfam" id="PF00849">
    <property type="entry name" value="PseudoU_synth_2"/>
    <property type="match status" value="1"/>
</dbReference>
<proteinExistence type="inferred from homology"/>
<comment type="catalytic activity">
    <reaction evidence="1 3">
        <text>a uridine in RNA = a pseudouridine in RNA</text>
        <dbReference type="Rhea" id="RHEA:48348"/>
        <dbReference type="Rhea" id="RHEA-COMP:12068"/>
        <dbReference type="Rhea" id="RHEA-COMP:12069"/>
        <dbReference type="ChEBI" id="CHEBI:65314"/>
        <dbReference type="ChEBI" id="CHEBI:65315"/>
    </reaction>
</comment>
<feature type="domain" description="Pseudouridine synthase RsuA/RluA-like" evidence="4">
    <location>
        <begin position="95"/>
        <end position="247"/>
    </location>
</feature>
<accession>A0ABY4EH83</accession>
<dbReference type="SUPFAM" id="SSF55120">
    <property type="entry name" value="Pseudouridine synthase"/>
    <property type="match status" value="1"/>
</dbReference>
<reference evidence="5 6" key="1">
    <citation type="submission" date="2022-04" db="EMBL/GenBank/DDBJ databases">
        <title>Halobacillus sp. isolated from saltern.</title>
        <authorList>
            <person name="Won M."/>
            <person name="Lee C.-M."/>
            <person name="Woen H.-Y."/>
            <person name="Kwon S.-W."/>
        </authorList>
    </citation>
    <scope>NUCLEOTIDE SEQUENCE [LARGE SCALE GENOMIC DNA]</scope>
    <source>
        <strain evidence="5 6">SSBR10-3</strain>
    </source>
</reference>
<dbReference type="PANTHER" id="PTHR21600">
    <property type="entry name" value="MITOCHONDRIAL RNA PSEUDOURIDINE SYNTHASE"/>
    <property type="match status" value="1"/>
</dbReference>
<evidence type="ECO:0000313" key="6">
    <source>
        <dbReference type="Proteomes" id="UP000831787"/>
    </source>
</evidence>
<dbReference type="PROSITE" id="PS01129">
    <property type="entry name" value="PSI_RLU"/>
    <property type="match status" value="1"/>
</dbReference>
<dbReference type="NCBIfam" id="TIGR00005">
    <property type="entry name" value="rluA_subfam"/>
    <property type="match status" value="1"/>
</dbReference>
<evidence type="ECO:0000259" key="4">
    <source>
        <dbReference type="Pfam" id="PF00849"/>
    </source>
</evidence>
<evidence type="ECO:0000256" key="1">
    <source>
        <dbReference type="ARBA" id="ARBA00000073"/>
    </source>
</evidence>
<dbReference type="RefSeq" id="WP_244709268.1">
    <property type="nucleotide sequence ID" value="NZ_CP095073.1"/>
</dbReference>
<gene>
    <name evidence="5" type="ORF">MUN89_18285</name>
</gene>
<evidence type="ECO:0000256" key="3">
    <source>
        <dbReference type="RuleBase" id="RU362028"/>
    </source>
</evidence>
<evidence type="ECO:0000313" key="5">
    <source>
        <dbReference type="EMBL" id="UOQ43807.1"/>
    </source>
</evidence>
<dbReference type="Gene3D" id="3.30.2350.10">
    <property type="entry name" value="Pseudouridine synthase"/>
    <property type="match status" value="1"/>
</dbReference>
<keyword evidence="3" id="KW-0413">Isomerase</keyword>
<dbReference type="InterPro" id="IPR006145">
    <property type="entry name" value="PsdUridine_synth_RsuA/RluA"/>
</dbReference>
<organism evidence="5 6">
    <name type="scientific">Halobacillus salinarum</name>
    <dbReference type="NCBI Taxonomy" id="2932257"/>
    <lineage>
        <taxon>Bacteria</taxon>
        <taxon>Bacillati</taxon>
        <taxon>Bacillota</taxon>
        <taxon>Bacilli</taxon>
        <taxon>Bacillales</taxon>
        <taxon>Bacillaceae</taxon>
        <taxon>Halobacillus</taxon>
    </lineage>
</organism>